<dbReference type="AlphaFoldDB" id="A0A9D3NTW9"/>
<organism evidence="2 3">
    <name type="scientific">Hemibagrus wyckioides</name>
    <dbReference type="NCBI Taxonomy" id="337641"/>
    <lineage>
        <taxon>Eukaryota</taxon>
        <taxon>Metazoa</taxon>
        <taxon>Chordata</taxon>
        <taxon>Craniata</taxon>
        <taxon>Vertebrata</taxon>
        <taxon>Euteleostomi</taxon>
        <taxon>Actinopterygii</taxon>
        <taxon>Neopterygii</taxon>
        <taxon>Teleostei</taxon>
        <taxon>Ostariophysi</taxon>
        <taxon>Siluriformes</taxon>
        <taxon>Bagridae</taxon>
        <taxon>Hemibagrus</taxon>
    </lineage>
</organism>
<comment type="caution">
    <text evidence="2">The sequence shown here is derived from an EMBL/GenBank/DDBJ whole genome shotgun (WGS) entry which is preliminary data.</text>
</comment>
<feature type="compositionally biased region" description="Basic and acidic residues" evidence="1">
    <location>
        <begin position="86"/>
        <end position="99"/>
    </location>
</feature>
<feature type="region of interest" description="Disordered" evidence="1">
    <location>
        <begin position="1"/>
        <end position="20"/>
    </location>
</feature>
<feature type="compositionally biased region" description="Basic and acidic residues" evidence="1">
    <location>
        <begin position="1"/>
        <end position="14"/>
    </location>
</feature>
<name>A0A9D3NTW9_9TELE</name>
<evidence type="ECO:0000256" key="1">
    <source>
        <dbReference type="SAM" id="MobiDB-lite"/>
    </source>
</evidence>
<keyword evidence="3" id="KW-1185">Reference proteome</keyword>
<dbReference type="Proteomes" id="UP000824219">
    <property type="component" value="Linkage Group LG10"/>
</dbReference>
<feature type="compositionally biased region" description="Basic residues" evidence="1">
    <location>
        <begin position="108"/>
        <end position="117"/>
    </location>
</feature>
<reference evidence="2 3" key="1">
    <citation type="submission" date="2021-06" db="EMBL/GenBank/DDBJ databases">
        <title>Chromosome-level genome assembly of the red-tail catfish (Hemibagrus wyckioides).</title>
        <authorList>
            <person name="Shao F."/>
        </authorList>
    </citation>
    <scope>NUCLEOTIDE SEQUENCE [LARGE SCALE GENOMIC DNA]</scope>
    <source>
        <strain evidence="2">EC202008001</strain>
        <tissue evidence="2">Blood</tissue>
    </source>
</reference>
<evidence type="ECO:0000313" key="2">
    <source>
        <dbReference type="EMBL" id="KAG7327208.1"/>
    </source>
</evidence>
<feature type="region of interest" description="Disordered" evidence="1">
    <location>
        <begin position="78"/>
        <end position="117"/>
    </location>
</feature>
<dbReference type="OrthoDB" id="10400210at2759"/>
<evidence type="ECO:0000313" key="3">
    <source>
        <dbReference type="Proteomes" id="UP000824219"/>
    </source>
</evidence>
<gene>
    <name evidence="2" type="ORF">KOW79_008814</name>
</gene>
<accession>A0A9D3NTW9</accession>
<protein>
    <submittedName>
        <fullName evidence="2">Uncharacterized protein</fullName>
    </submittedName>
</protein>
<proteinExistence type="predicted"/>
<sequence length="117" mass="13047">MQTRAEELVTDLKDPAGPAKRLCRGNGGRALLQLSWSCSPESHHNSRPVTSRYRDPPACAVMFTDICQHVEHGSALGHVSHGYRCQRADRRPSEKRRGQGEGQNNSTHLHKHSTQLV</sequence>
<dbReference type="EMBL" id="JAHKSW010000010">
    <property type="protein sequence ID" value="KAG7327208.1"/>
    <property type="molecule type" value="Genomic_DNA"/>
</dbReference>